<dbReference type="Proteomes" id="UP000789595">
    <property type="component" value="Unassembled WGS sequence"/>
</dbReference>
<comment type="similarity">
    <text evidence="1">Belongs to the sulfotransferase 1 family.</text>
</comment>
<proteinExistence type="inferred from homology"/>
<feature type="region of interest" description="Disordered" evidence="3">
    <location>
        <begin position="324"/>
        <end position="459"/>
    </location>
</feature>
<reference evidence="6" key="2">
    <citation type="submission" date="2021-11" db="EMBL/GenBank/DDBJ databases">
        <authorList>
            <consortium name="Genoscope - CEA"/>
            <person name="William W."/>
        </authorList>
    </citation>
    <scope>NUCLEOTIDE SEQUENCE</scope>
</reference>
<dbReference type="Pfam" id="PF00685">
    <property type="entry name" value="Sulfotransfer_1"/>
    <property type="match status" value="1"/>
</dbReference>
<feature type="compositionally biased region" description="Basic and acidic residues" evidence="3">
    <location>
        <begin position="406"/>
        <end position="426"/>
    </location>
</feature>
<dbReference type="SUPFAM" id="SSF52540">
    <property type="entry name" value="P-loop containing nucleoside triphosphate hydrolases"/>
    <property type="match status" value="1"/>
</dbReference>
<name>A0A7S4ECD7_9STRA</name>
<evidence type="ECO:0000259" key="4">
    <source>
        <dbReference type="Pfam" id="PF00685"/>
    </source>
</evidence>
<keyword evidence="2" id="KW-0808">Transferase</keyword>
<sequence length="459" mass="49753">MITRNSSTTAAATAATAAAALAALAWRRRRARSADTKAMAILAARNARMHSTEAIRHGRAFDVRASDVFVVTYPKCGTTWVSAIAHFLRGGDEDDFGEICEAMPWDIIALDCGQNCNDEQGRSPRLFKSHEAYHTIAKGGRYVYVARAPADALVSFYKFLPPYMHAPHMSIEAFCAGVFGGLSHSGGVWAHLCGWWARRRDANVCWVCYETLRAHPEREIARIARFMGVPADAATVARVAARTSLAAMRAAGPKYDDHFVFHRLKGQIGIAGEHRASKVRQGTVGRGAALPASVRRMLEARWRDTVFRRTGLASYGELRAVAAREAAAPSVTRSPRGSYDADGLAELAPPRPQATRGPSGSYDCGDFDEAPPAGPTPTRGPRGSYDDNSDFEDDIANLTPPAPDSPIDRAIADARADIHDRVEQRVAELGADEDARAAPPPRPPPAPGDPYDWIPVEED</sequence>
<dbReference type="InterPro" id="IPR027417">
    <property type="entry name" value="P-loop_NTPase"/>
</dbReference>
<feature type="domain" description="Sulfotransferase" evidence="4">
    <location>
        <begin position="66"/>
        <end position="251"/>
    </location>
</feature>
<evidence type="ECO:0000256" key="2">
    <source>
        <dbReference type="ARBA" id="ARBA00022679"/>
    </source>
</evidence>
<evidence type="ECO:0000313" key="5">
    <source>
        <dbReference type="EMBL" id="CAE0703267.1"/>
    </source>
</evidence>
<reference evidence="5" key="1">
    <citation type="submission" date="2021-01" db="EMBL/GenBank/DDBJ databases">
        <authorList>
            <person name="Corre E."/>
            <person name="Pelletier E."/>
            <person name="Niang G."/>
            <person name="Scheremetjew M."/>
            <person name="Finn R."/>
            <person name="Kale V."/>
            <person name="Holt S."/>
            <person name="Cochrane G."/>
            <person name="Meng A."/>
            <person name="Brown T."/>
            <person name="Cohen L."/>
        </authorList>
    </citation>
    <scope>NUCLEOTIDE SEQUENCE</scope>
    <source>
        <strain evidence="5">CCMP1756</strain>
    </source>
</reference>
<dbReference type="EMBL" id="CAKKNE010000004">
    <property type="protein sequence ID" value="CAH0372978.1"/>
    <property type="molecule type" value="Genomic_DNA"/>
</dbReference>
<dbReference type="EMBL" id="HBIW01021703">
    <property type="protein sequence ID" value="CAE0703267.1"/>
    <property type="molecule type" value="Transcribed_RNA"/>
</dbReference>
<evidence type="ECO:0000313" key="6">
    <source>
        <dbReference type="EMBL" id="CAH0372978.1"/>
    </source>
</evidence>
<gene>
    <name evidence="5" type="ORF">PCAL00307_LOCUS18714</name>
    <name evidence="6" type="ORF">PECAL_4P01410</name>
</gene>
<dbReference type="GO" id="GO:0008146">
    <property type="term" value="F:sulfotransferase activity"/>
    <property type="evidence" value="ECO:0007669"/>
    <property type="project" value="InterPro"/>
</dbReference>
<accession>A0A7S4ECD7</accession>
<protein>
    <recommendedName>
        <fullName evidence="4">Sulfotransferase domain-containing protein</fullName>
    </recommendedName>
</protein>
<organism evidence="5">
    <name type="scientific">Pelagomonas calceolata</name>
    <dbReference type="NCBI Taxonomy" id="35677"/>
    <lineage>
        <taxon>Eukaryota</taxon>
        <taxon>Sar</taxon>
        <taxon>Stramenopiles</taxon>
        <taxon>Ochrophyta</taxon>
        <taxon>Pelagophyceae</taxon>
        <taxon>Pelagomonadales</taxon>
        <taxon>Pelagomonadaceae</taxon>
        <taxon>Pelagomonas</taxon>
    </lineage>
</organism>
<evidence type="ECO:0000256" key="1">
    <source>
        <dbReference type="ARBA" id="ARBA00005771"/>
    </source>
</evidence>
<dbReference type="Gene3D" id="3.40.50.300">
    <property type="entry name" value="P-loop containing nucleotide triphosphate hydrolases"/>
    <property type="match status" value="1"/>
</dbReference>
<dbReference type="PANTHER" id="PTHR11783">
    <property type="entry name" value="SULFOTRANSFERASE SULT"/>
    <property type="match status" value="1"/>
</dbReference>
<evidence type="ECO:0000256" key="3">
    <source>
        <dbReference type="SAM" id="MobiDB-lite"/>
    </source>
</evidence>
<dbReference type="InterPro" id="IPR000863">
    <property type="entry name" value="Sulfotransferase_dom"/>
</dbReference>
<dbReference type="AlphaFoldDB" id="A0A7S4ECD7"/>
<dbReference type="OrthoDB" id="205623at2759"/>
<keyword evidence="7" id="KW-1185">Reference proteome</keyword>
<evidence type="ECO:0000313" key="7">
    <source>
        <dbReference type="Proteomes" id="UP000789595"/>
    </source>
</evidence>
<feature type="compositionally biased region" description="Pro residues" evidence="3">
    <location>
        <begin position="438"/>
        <end position="448"/>
    </location>
</feature>